<dbReference type="SUPFAM" id="SSF51182">
    <property type="entry name" value="RmlC-like cupins"/>
    <property type="match status" value="1"/>
</dbReference>
<gene>
    <name evidence="7" type="ORF">BN12_1380010</name>
</gene>
<proteinExistence type="inferred from homology"/>
<comment type="caution">
    <text evidence="7">The sequence shown here is derived from an EMBL/GenBank/DDBJ whole genome shotgun (WGS) entry which is preliminary data.</text>
</comment>
<comment type="similarity">
    <text evidence="1">Belongs to the cysteine dioxygenase family.</text>
</comment>
<evidence type="ECO:0000256" key="3">
    <source>
        <dbReference type="ARBA" id="ARBA00022964"/>
    </source>
</evidence>
<dbReference type="OrthoDB" id="4217976at2"/>
<dbReference type="AlphaFoldDB" id="A0A077LV77"/>
<dbReference type="GO" id="GO:0016702">
    <property type="term" value="F:oxidoreductase activity, acting on single donors with incorporation of molecular oxygen, incorporation of two atoms of oxygen"/>
    <property type="evidence" value="ECO:0007669"/>
    <property type="project" value="InterPro"/>
</dbReference>
<accession>A0A077LV77</accession>
<dbReference type="Gene3D" id="2.60.120.10">
    <property type="entry name" value="Jelly Rolls"/>
    <property type="match status" value="1"/>
</dbReference>
<evidence type="ECO:0000256" key="2">
    <source>
        <dbReference type="ARBA" id="ARBA00022723"/>
    </source>
</evidence>
<dbReference type="InterPro" id="IPR014710">
    <property type="entry name" value="RmlC-like_jellyroll"/>
</dbReference>
<dbReference type="PANTHER" id="PTHR12918:SF1">
    <property type="entry name" value="CYSTEINE DIOXYGENASE TYPE 1"/>
    <property type="match status" value="1"/>
</dbReference>
<feature type="binding site" evidence="6">
    <location>
        <position position="116"/>
    </location>
    <ligand>
        <name>Fe cation</name>
        <dbReference type="ChEBI" id="CHEBI:24875"/>
        <note>catalytic</note>
    </ligand>
</feature>
<evidence type="ECO:0000256" key="1">
    <source>
        <dbReference type="ARBA" id="ARBA00006622"/>
    </source>
</evidence>
<name>A0A077LV77_9MICO</name>
<reference evidence="7 8" key="1">
    <citation type="journal article" date="2013" name="ISME J.">
        <title>A metabolic model for members of the genus Tetrasphaera involved in enhanced biological phosphorus removal.</title>
        <authorList>
            <person name="Kristiansen R."/>
            <person name="Nguyen H.T.T."/>
            <person name="Saunders A.M."/>
            <person name="Nielsen J.L."/>
            <person name="Wimmer R."/>
            <person name="Le V.Q."/>
            <person name="McIlroy S.J."/>
            <person name="Petrovski S."/>
            <person name="Seviour R.J."/>
            <person name="Calteau A."/>
            <person name="Nielsen K.L."/>
            <person name="Nielsen P.H."/>
        </authorList>
    </citation>
    <scope>NUCLEOTIDE SEQUENCE [LARGE SCALE GENOMIC DNA]</scope>
    <source>
        <strain evidence="7 8">T1-X7</strain>
    </source>
</reference>
<evidence type="ECO:0000313" key="7">
    <source>
        <dbReference type="EMBL" id="CCH76652.1"/>
    </source>
</evidence>
<keyword evidence="2 6" id="KW-0479">Metal-binding</keyword>
<organism evidence="7 8">
    <name type="scientific">Nostocoides japonicum T1-X7</name>
    <dbReference type="NCBI Taxonomy" id="1194083"/>
    <lineage>
        <taxon>Bacteria</taxon>
        <taxon>Bacillati</taxon>
        <taxon>Actinomycetota</taxon>
        <taxon>Actinomycetes</taxon>
        <taxon>Micrococcales</taxon>
        <taxon>Intrasporangiaceae</taxon>
        <taxon>Nostocoides</taxon>
    </lineage>
</organism>
<evidence type="ECO:0000256" key="4">
    <source>
        <dbReference type="ARBA" id="ARBA00023002"/>
    </source>
</evidence>
<keyword evidence="4" id="KW-0560">Oxidoreductase</keyword>
<feature type="binding site" evidence="6">
    <location>
        <position position="65"/>
    </location>
    <ligand>
        <name>Fe cation</name>
        <dbReference type="ChEBI" id="CHEBI:24875"/>
        <note>catalytic</note>
    </ligand>
</feature>
<dbReference type="Proteomes" id="UP000035721">
    <property type="component" value="Unassembled WGS sequence"/>
</dbReference>
<feature type="binding site" evidence="6">
    <location>
        <position position="63"/>
    </location>
    <ligand>
        <name>Fe cation</name>
        <dbReference type="ChEBI" id="CHEBI:24875"/>
        <note>catalytic</note>
    </ligand>
</feature>
<evidence type="ECO:0000313" key="8">
    <source>
        <dbReference type="Proteomes" id="UP000035721"/>
    </source>
</evidence>
<dbReference type="EMBL" id="CAJB01000044">
    <property type="protein sequence ID" value="CCH76652.1"/>
    <property type="molecule type" value="Genomic_DNA"/>
</dbReference>
<keyword evidence="8" id="KW-1185">Reference proteome</keyword>
<dbReference type="InterPro" id="IPR011051">
    <property type="entry name" value="RmlC_Cupin_sf"/>
</dbReference>
<keyword evidence="3 7" id="KW-0223">Dioxygenase</keyword>
<dbReference type="CDD" id="cd10548">
    <property type="entry name" value="cupin_CDO"/>
    <property type="match status" value="1"/>
</dbReference>
<dbReference type="GO" id="GO:0008198">
    <property type="term" value="F:ferrous iron binding"/>
    <property type="evidence" value="ECO:0007669"/>
    <property type="project" value="TreeGrafter"/>
</dbReference>
<dbReference type="STRING" id="1194083.BN12_1380010"/>
<sequence>MSRKTRTPIDLAATAERLAATRDLWQPLVDFDPISRYYAQLTSDPDHEAWLLTWLPGQGTDWHDHGNSAGSFVVLQGHLTEELASSADVHGVRRILDRPGDLGPGSQRSFGHHYVHRVTNTSLDPAVSLHVYSPKLTTMRTYAVAGDRLHLAELQRAGVTW</sequence>
<evidence type="ECO:0000256" key="5">
    <source>
        <dbReference type="ARBA" id="ARBA00023004"/>
    </source>
</evidence>
<dbReference type="Pfam" id="PF05995">
    <property type="entry name" value="CDO_I"/>
    <property type="match status" value="1"/>
</dbReference>
<protein>
    <submittedName>
        <fullName evidence="7">Cysteine dioxygenase type I</fullName>
    </submittedName>
</protein>
<dbReference type="RefSeq" id="WP_048553437.1">
    <property type="nucleotide sequence ID" value="NZ_HF570958.1"/>
</dbReference>
<keyword evidence="5 6" id="KW-0408">Iron</keyword>
<evidence type="ECO:0000256" key="6">
    <source>
        <dbReference type="PIRSR" id="PIRSR610300-51"/>
    </source>
</evidence>
<dbReference type="InterPro" id="IPR010300">
    <property type="entry name" value="CDO_1"/>
</dbReference>
<dbReference type="PANTHER" id="PTHR12918">
    <property type="entry name" value="CYSTEINE DIOXYGENASE"/>
    <property type="match status" value="1"/>
</dbReference>